<dbReference type="Pfam" id="PF00567">
    <property type="entry name" value="TUDOR"/>
    <property type="match status" value="1"/>
</dbReference>
<dbReference type="InterPro" id="IPR035437">
    <property type="entry name" value="SNase_OB-fold_sf"/>
</dbReference>
<dbReference type="SMART" id="SM00333">
    <property type="entry name" value="TUDOR"/>
    <property type="match status" value="1"/>
</dbReference>
<protein>
    <recommendedName>
        <fullName evidence="2">Tudor domain-containing protein</fullName>
    </recommendedName>
</protein>
<evidence type="ECO:0000259" key="2">
    <source>
        <dbReference type="PROSITE" id="PS50304"/>
    </source>
</evidence>
<dbReference type="Gene3D" id="2.40.50.90">
    <property type="match status" value="1"/>
</dbReference>
<dbReference type="GO" id="GO:0007283">
    <property type="term" value="P:spermatogenesis"/>
    <property type="evidence" value="ECO:0007669"/>
    <property type="project" value="TreeGrafter"/>
</dbReference>
<dbReference type="SUPFAM" id="SSF63748">
    <property type="entry name" value="Tudor/PWWP/MBT"/>
    <property type="match status" value="1"/>
</dbReference>
<dbReference type="Ensembl" id="ENSCPGT00000003623.1">
    <property type="protein sequence ID" value="ENSCPGP00000003299.1"/>
    <property type="gene ID" value="ENSCPGG00000002429.1"/>
</dbReference>
<proteinExistence type="predicted"/>
<dbReference type="Gene3D" id="2.30.30.140">
    <property type="match status" value="1"/>
</dbReference>
<evidence type="ECO:0000313" key="3">
    <source>
        <dbReference type="Ensembl" id="ENSCPGP00000003299.1"/>
    </source>
</evidence>
<dbReference type="AlphaFoldDB" id="A0A8C3JBJ9"/>
<sequence>CSGGRGVPSAALTGGSPLLSPSSQPRFQLPGRRAPGGLRLGHGEPPPLLGPDRRAPQPAAGQADGRDGPVLPGQRPRGETPRGAVFPPTRRSPEPPRGCHPPCVSPPPQAELPTVQAGDIVAAPYANDSEWYRARVLGRLENGNFDLYYVDFGDNGEAPREALRALRSDFLSLPFQAIECSLAGIVPVGEKEGGVPRAGGPGFSPSEVVSSNLGGGVSAPRGRARLGRGSAGRLRPTHPLRPVETAAGKNLQLRPVRALPPAQHPALRRPPGRGEPRTPSEPPSSLPIAPTAL</sequence>
<name>A0A8C3JBJ9_9CHAR</name>
<reference evidence="3" key="1">
    <citation type="submission" date="2025-08" db="UniProtKB">
        <authorList>
            <consortium name="Ensembl"/>
        </authorList>
    </citation>
    <scope>IDENTIFICATION</scope>
</reference>
<dbReference type="GO" id="GO:0043186">
    <property type="term" value="C:P granule"/>
    <property type="evidence" value="ECO:0007669"/>
    <property type="project" value="TreeGrafter"/>
</dbReference>
<feature type="region of interest" description="Disordered" evidence="1">
    <location>
        <begin position="194"/>
        <end position="293"/>
    </location>
</feature>
<dbReference type="PANTHER" id="PTHR22948">
    <property type="entry name" value="TUDOR DOMAIN CONTAINING PROTEIN"/>
    <property type="match status" value="1"/>
</dbReference>
<feature type="compositionally biased region" description="Pro residues" evidence="1">
    <location>
        <begin position="95"/>
        <end position="107"/>
    </location>
</feature>
<dbReference type="Proteomes" id="UP000694419">
    <property type="component" value="Unplaced"/>
</dbReference>
<feature type="region of interest" description="Disordered" evidence="1">
    <location>
        <begin position="1"/>
        <end position="107"/>
    </location>
</feature>
<dbReference type="PROSITE" id="PS50304">
    <property type="entry name" value="TUDOR"/>
    <property type="match status" value="1"/>
</dbReference>
<keyword evidence="4" id="KW-1185">Reference proteome</keyword>
<feature type="domain" description="Tudor" evidence="2">
    <location>
        <begin position="114"/>
        <end position="173"/>
    </location>
</feature>
<dbReference type="GO" id="GO:0034587">
    <property type="term" value="P:piRNA processing"/>
    <property type="evidence" value="ECO:0007669"/>
    <property type="project" value="TreeGrafter"/>
</dbReference>
<evidence type="ECO:0000256" key="1">
    <source>
        <dbReference type="SAM" id="MobiDB-lite"/>
    </source>
</evidence>
<evidence type="ECO:0000313" key="4">
    <source>
        <dbReference type="Proteomes" id="UP000694419"/>
    </source>
</evidence>
<dbReference type="PANTHER" id="PTHR22948:SF18">
    <property type="entry name" value="TUDOR AND KH DOMAIN-CONTAINING PROTEIN"/>
    <property type="match status" value="1"/>
</dbReference>
<dbReference type="InterPro" id="IPR002999">
    <property type="entry name" value="Tudor"/>
</dbReference>
<organism evidence="3 4">
    <name type="scientific">Calidris pygmaea</name>
    <name type="common">Spoon-billed sandpiper</name>
    <dbReference type="NCBI Taxonomy" id="425635"/>
    <lineage>
        <taxon>Eukaryota</taxon>
        <taxon>Metazoa</taxon>
        <taxon>Chordata</taxon>
        <taxon>Craniata</taxon>
        <taxon>Vertebrata</taxon>
        <taxon>Euteleostomi</taxon>
        <taxon>Archelosauria</taxon>
        <taxon>Archosauria</taxon>
        <taxon>Dinosauria</taxon>
        <taxon>Saurischia</taxon>
        <taxon>Theropoda</taxon>
        <taxon>Coelurosauria</taxon>
        <taxon>Aves</taxon>
        <taxon>Neognathae</taxon>
        <taxon>Neoaves</taxon>
        <taxon>Charadriiformes</taxon>
        <taxon>Scolopacidae</taxon>
        <taxon>Calidris</taxon>
    </lineage>
</organism>
<accession>A0A8C3JBJ9</accession>
<dbReference type="GO" id="GO:0030719">
    <property type="term" value="P:P granule organization"/>
    <property type="evidence" value="ECO:0007669"/>
    <property type="project" value="TreeGrafter"/>
</dbReference>
<dbReference type="InterPro" id="IPR050621">
    <property type="entry name" value="Tudor_domain_containing"/>
</dbReference>
<feature type="compositionally biased region" description="Low complexity" evidence="1">
    <location>
        <begin position="12"/>
        <end position="37"/>
    </location>
</feature>
<reference evidence="3" key="2">
    <citation type="submission" date="2025-09" db="UniProtKB">
        <authorList>
            <consortium name="Ensembl"/>
        </authorList>
    </citation>
    <scope>IDENTIFICATION</scope>
</reference>